<keyword evidence="1" id="KW-0472">Membrane</keyword>
<gene>
    <name evidence="2" type="ORF">M9Y10_035543</name>
</gene>
<evidence type="ECO:0000313" key="3">
    <source>
        <dbReference type="Proteomes" id="UP001470230"/>
    </source>
</evidence>
<dbReference type="Proteomes" id="UP001470230">
    <property type="component" value="Unassembled WGS sequence"/>
</dbReference>
<proteinExistence type="predicted"/>
<organism evidence="2 3">
    <name type="scientific">Tritrichomonas musculus</name>
    <dbReference type="NCBI Taxonomy" id="1915356"/>
    <lineage>
        <taxon>Eukaryota</taxon>
        <taxon>Metamonada</taxon>
        <taxon>Parabasalia</taxon>
        <taxon>Tritrichomonadida</taxon>
        <taxon>Tritrichomonadidae</taxon>
        <taxon>Tritrichomonas</taxon>
    </lineage>
</organism>
<evidence type="ECO:0000313" key="2">
    <source>
        <dbReference type="EMBL" id="KAK8890758.1"/>
    </source>
</evidence>
<feature type="transmembrane region" description="Helical" evidence="1">
    <location>
        <begin position="124"/>
        <end position="145"/>
    </location>
</feature>
<comment type="caution">
    <text evidence="2">The sequence shown here is derived from an EMBL/GenBank/DDBJ whole genome shotgun (WGS) entry which is preliminary data.</text>
</comment>
<accession>A0ABR2KIG8</accession>
<protein>
    <submittedName>
        <fullName evidence="2">Uncharacterized protein</fullName>
    </submittedName>
</protein>
<evidence type="ECO:0000256" key="1">
    <source>
        <dbReference type="SAM" id="Phobius"/>
    </source>
</evidence>
<dbReference type="EMBL" id="JAPFFF010000005">
    <property type="protein sequence ID" value="KAK8890758.1"/>
    <property type="molecule type" value="Genomic_DNA"/>
</dbReference>
<name>A0ABR2KIG8_9EUKA</name>
<reference evidence="2 3" key="1">
    <citation type="submission" date="2024-04" db="EMBL/GenBank/DDBJ databases">
        <title>Tritrichomonas musculus Genome.</title>
        <authorList>
            <person name="Alves-Ferreira E."/>
            <person name="Grigg M."/>
            <person name="Lorenzi H."/>
            <person name="Galac M."/>
        </authorList>
    </citation>
    <scope>NUCLEOTIDE SEQUENCE [LARGE SCALE GENOMIC DNA]</scope>
    <source>
        <strain evidence="2 3">EAF2021</strain>
    </source>
</reference>
<keyword evidence="1" id="KW-0812">Transmembrane</keyword>
<keyword evidence="1" id="KW-1133">Transmembrane helix</keyword>
<keyword evidence="3" id="KW-1185">Reference proteome</keyword>
<sequence>MTLFLNPLDIVEIKLEGNTGTFVGYWKNSDDLYLFVDADATYGPFDGDSGLAGIVFRSMNYAIRLVNDGIKEAQFSLAFSSSHYYPNIHDIHDFPIFEIVQNGDPIEELSSPFIYYMDKKGYKYIIIIMGIILGLLSLLISYMTFIEDKTLFD</sequence>